<proteinExistence type="inferred from homology"/>
<dbReference type="SMART" id="SM00442">
    <property type="entry name" value="FGF"/>
    <property type="match status" value="1"/>
</dbReference>
<organismHost>
    <name type="scientific">Bombyx mori</name>
    <name type="common">Silk moth</name>
    <dbReference type="NCBI Taxonomy" id="7091"/>
</organismHost>
<evidence type="ECO:0000256" key="1">
    <source>
        <dbReference type="ARBA" id="ARBA00007936"/>
    </source>
</evidence>
<dbReference type="InterPro" id="IPR008996">
    <property type="entry name" value="IL1/FGF"/>
</dbReference>
<dbReference type="InterPro" id="IPR002209">
    <property type="entry name" value="Fibroblast_GF_fam"/>
</dbReference>
<dbReference type="PROSITE" id="PS00247">
    <property type="entry name" value="HBGF_FGF"/>
    <property type="match status" value="1"/>
</dbReference>
<comment type="similarity">
    <text evidence="1">Belongs to the heparin-binding growth factors family.</text>
</comment>
<sequence>MYRLLALVALASMADCSALLTHITGTSIPGRLFINRRFLAVNPNGTVYGGTIESDNADTTFKRLAVERNRIVIQNAITCVYLCIDRCGQLYGSKTLSDDCFMREIMEKNNYNTYYKMYDRKLTYVALKNDGTPRKLQISKGRKLGKFSVYAMALLKRLSFPIYTSCPNIKNETIIQHRKCHV</sequence>
<dbReference type="PRINTS" id="PR00263">
    <property type="entry name" value="HBGFFGF"/>
</dbReference>
<name>A0A679DZ02_NPVBM</name>
<dbReference type="Gene3D" id="2.80.10.50">
    <property type="match status" value="1"/>
</dbReference>
<gene>
    <name evidence="2" type="primary">fgf</name>
</gene>
<dbReference type="GO" id="GO:0008083">
    <property type="term" value="F:growth factor activity"/>
    <property type="evidence" value="ECO:0007669"/>
    <property type="project" value="InterPro"/>
</dbReference>
<dbReference type="Pfam" id="PF00167">
    <property type="entry name" value="FGF"/>
    <property type="match status" value="1"/>
</dbReference>
<protein>
    <submittedName>
        <fullName evidence="2">Fibroblast growth factor</fullName>
    </submittedName>
</protein>
<accession>A0A679DZ02</accession>
<dbReference type="SUPFAM" id="SSF50353">
    <property type="entry name" value="Cytokine"/>
    <property type="match status" value="1"/>
</dbReference>
<evidence type="ECO:0000313" key="2">
    <source>
        <dbReference type="EMBL" id="BBN66071.1"/>
    </source>
</evidence>
<organism evidence="2">
    <name type="scientific">Bombyx mori nuclear polyhedrosis virus</name>
    <name type="common">BmNPV</name>
    <dbReference type="NCBI Taxonomy" id="271108"/>
    <lineage>
        <taxon>Viruses</taxon>
        <taxon>Viruses incertae sedis</taxon>
        <taxon>Naldaviricetes</taxon>
        <taxon>Lefavirales</taxon>
        <taxon>Baculoviridae</taxon>
        <taxon>Alphabaculovirus</taxon>
        <taxon>Alphabaculovirus bomori</taxon>
    </lineage>
</organism>
<dbReference type="PANTHER" id="PTHR11486">
    <property type="entry name" value="FIBROBLAST GROWTH FACTOR"/>
    <property type="match status" value="1"/>
</dbReference>
<dbReference type="CDD" id="cd23311">
    <property type="entry name" value="beta-trefoil_FGF_Bnl-like"/>
    <property type="match status" value="1"/>
</dbReference>
<dbReference type="EMBL" id="LC500465">
    <property type="protein sequence ID" value="BBN66071.1"/>
    <property type="molecule type" value="Genomic_DNA"/>
</dbReference>
<reference evidence="2" key="1">
    <citation type="journal article" date="2020" name="Virus Genes">
        <title>Whole-genome sequencing and comparative transcriptome analysis of Bombyx mori nucleopolyhedrovirus La strain.</title>
        <authorList>
            <person name="Fujimoto S."/>
            <person name="Kawamoto M."/>
            <person name="Shoji K."/>
            <person name="Suzuki Y."/>
            <person name="Katsuma S."/>
            <person name="Iwanaga M."/>
        </authorList>
    </citation>
    <scope>NUCLEOTIDE SEQUENCE</scope>
    <source>
        <strain evidence="2">La</strain>
    </source>
</reference>